<comment type="caution">
    <text evidence="7">The sequence shown here is derived from an EMBL/GenBank/DDBJ whole genome shotgun (WGS) entry which is preliminary data.</text>
</comment>
<keyword evidence="3" id="KW-0949">S-adenosyl-L-methionine</keyword>
<dbReference type="PIRSF" id="PIRSF005739">
    <property type="entry name" value="O-mtase"/>
    <property type="match status" value="1"/>
</dbReference>
<dbReference type="PANTHER" id="PTHR43712:SF2">
    <property type="entry name" value="O-METHYLTRANSFERASE CICE"/>
    <property type="match status" value="1"/>
</dbReference>
<accession>A0A919QFX7</accession>
<dbReference type="SUPFAM" id="SSF46785">
    <property type="entry name" value="Winged helix' DNA-binding domain"/>
    <property type="match status" value="1"/>
</dbReference>
<gene>
    <name evidence="7" type="ORF">Aph01nite_63680</name>
</gene>
<evidence type="ECO:0000256" key="1">
    <source>
        <dbReference type="ARBA" id="ARBA00022603"/>
    </source>
</evidence>
<dbReference type="PANTHER" id="PTHR43712">
    <property type="entry name" value="PUTATIVE (AFU_ORTHOLOGUE AFUA_4G14580)-RELATED"/>
    <property type="match status" value="1"/>
</dbReference>
<evidence type="ECO:0000313" key="8">
    <source>
        <dbReference type="Proteomes" id="UP000640052"/>
    </source>
</evidence>
<dbReference type="Gene3D" id="1.10.10.10">
    <property type="entry name" value="Winged helix-like DNA-binding domain superfamily/Winged helix DNA-binding domain"/>
    <property type="match status" value="1"/>
</dbReference>
<feature type="domain" description="O-methyltransferase C-terminal" evidence="5">
    <location>
        <begin position="107"/>
        <end position="311"/>
    </location>
</feature>
<keyword evidence="2" id="KW-0808">Transferase</keyword>
<keyword evidence="8" id="KW-1185">Reference proteome</keyword>
<dbReference type="InterPro" id="IPR029063">
    <property type="entry name" value="SAM-dependent_MTases_sf"/>
</dbReference>
<sequence length="332" mass="35111">MGDDGPNVWVQADIVTPMAIRVAATLRIADHITQGTATAADLAKITDTHPDALERLLRHLVHARILTCDQDRYALTSGGETLRDDHPGGLRPMLDVTSMVGRADLAFVHLLHSIRTGEPSFPRQYGRDFWEDAAGDPARSLGYDTQMGVDVSGDAPAIVGAFDWGSLTHIMDVGGGNGTLLAAILTAHPHLRGTVFDQPGTAAAARETLTRAGLADRADTVGGSFFDPIPQGPDGYLLSAIIHDWDDPSSIAILRRCAEAATPGASVFVIEKIGADGESISTGMDLRVLVYMAGKERTVTQLTALATEAGLRLHAVHPAGDCAILQFTPAAQ</sequence>
<protein>
    <submittedName>
        <fullName evidence="7">Methyltransferase</fullName>
    </submittedName>
</protein>
<dbReference type="GO" id="GO:0008171">
    <property type="term" value="F:O-methyltransferase activity"/>
    <property type="evidence" value="ECO:0007669"/>
    <property type="project" value="InterPro"/>
</dbReference>
<feature type="active site" description="Proton acceptor" evidence="4">
    <location>
        <position position="243"/>
    </location>
</feature>
<evidence type="ECO:0000256" key="4">
    <source>
        <dbReference type="PIRSR" id="PIRSR005739-1"/>
    </source>
</evidence>
<feature type="domain" description="O-methyltransferase dimerisation" evidence="6">
    <location>
        <begin position="14"/>
        <end position="81"/>
    </location>
</feature>
<dbReference type="AlphaFoldDB" id="A0A919QFX7"/>
<dbReference type="GO" id="GO:0032259">
    <property type="term" value="P:methylation"/>
    <property type="evidence" value="ECO:0007669"/>
    <property type="project" value="UniProtKB-KW"/>
</dbReference>
<dbReference type="PROSITE" id="PS51683">
    <property type="entry name" value="SAM_OMT_II"/>
    <property type="match status" value="1"/>
</dbReference>
<dbReference type="InterPro" id="IPR001077">
    <property type="entry name" value="COMT_C"/>
</dbReference>
<dbReference type="InterPro" id="IPR036390">
    <property type="entry name" value="WH_DNA-bd_sf"/>
</dbReference>
<dbReference type="Gene3D" id="1.10.287.1350">
    <property type="match status" value="1"/>
</dbReference>
<dbReference type="Proteomes" id="UP000640052">
    <property type="component" value="Unassembled WGS sequence"/>
</dbReference>
<dbReference type="SUPFAM" id="SSF53335">
    <property type="entry name" value="S-adenosyl-L-methionine-dependent methyltransferases"/>
    <property type="match status" value="1"/>
</dbReference>
<dbReference type="InterPro" id="IPR036388">
    <property type="entry name" value="WH-like_DNA-bd_sf"/>
</dbReference>
<keyword evidence="1 7" id="KW-0489">Methyltransferase</keyword>
<dbReference type="Gene3D" id="3.40.50.150">
    <property type="entry name" value="Vaccinia Virus protein VP39"/>
    <property type="match status" value="1"/>
</dbReference>
<name>A0A919QFX7_9ACTN</name>
<proteinExistence type="predicted"/>
<reference evidence="7" key="1">
    <citation type="submission" date="2021-01" db="EMBL/GenBank/DDBJ databases">
        <title>Whole genome shotgun sequence of Acrocarpospora phusangensis NBRC 108782.</title>
        <authorList>
            <person name="Komaki H."/>
            <person name="Tamura T."/>
        </authorList>
    </citation>
    <scope>NUCLEOTIDE SEQUENCE</scope>
    <source>
        <strain evidence="7">NBRC 108782</strain>
    </source>
</reference>
<evidence type="ECO:0000256" key="3">
    <source>
        <dbReference type="ARBA" id="ARBA00022691"/>
    </source>
</evidence>
<evidence type="ECO:0000313" key="7">
    <source>
        <dbReference type="EMBL" id="GIH28058.1"/>
    </source>
</evidence>
<dbReference type="InterPro" id="IPR016461">
    <property type="entry name" value="COMT-like"/>
</dbReference>
<evidence type="ECO:0000256" key="2">
    <source>
        <dbReference type="ARBA" id="ARBA00022679"/>
    </source>
</evidence>
<dbReference type="GO" id="GO:0046983">
    <property type="term" value="F:protein dimerization activity"/>
    <property type="evidence" value="ECO:0007669"/>
    <property type="project" value="InterPro"/>
</dbReference>
<evidence type="ECO:0000259" key="6">
    <source>
        <dbReference type="Pfam" id="PF08100"/>
    </source>
</evidence>
<organism evidence="7 8">
    <name type="scientific">Acrocarpospora phusangensis</name>
    <dbReference type="NCBI Taxonomy" id="1070424"/>
    <lineage>
        <taxon>Bacteria</taxon>
        <taxon>Bacillati</taxon>
        <taxon>Actinomycetota</taxon>
        <taxon>Actinomycetes</taxon>
        <taxon>Streptosporangiales</taxon>
        <taxon>Streptosporangiaceae</taxon>
        <taxon>Acrocarpospora</taxon>
    </lineage>
</organism>
<dbReference type="Pfam" id="PF00891">
    <property type="entry name" value="Methyltransf_2"/>
    <property type="match status" value="1"/>
</dbReference>
<dbReference type="EMBL" id="BOOA01000071">
    <property type="protein sequence ID" value="GIH28058.1"/>
    <property type="molecule type" value="Genomic_DNA"/>
</dbReference>
<dbReference type="Pfam" id="PF08100">
    <property type="entry name" value="Dimerisation"/>
    <property type="match status" value="1"/>
</dbReference>
<dbReference type="InterPro" id="IPR012967">
    <property type="entry name" value="COMT_dimerisation"/>
</dbReference>
<evidence type="ECO:0000259" key="5">
    <source>
        <dbReference type="Pfam" id="PF00891"/>
    </source>
</evidence>